<keyword evidence="3" id="KW-1003">Cell membrane</keyword>
<dbReference type="Proteomes" id="UP001303407">
    <property type="component" value="Chromosome"/>
</dbReference>
<feature type="transmembrane region" description="Helical" evidence="7">
    <location>
        <begin position="43"/>
        <end position="61"/>
    </location>
</feature>
<feature type="transmembrane region" description="Helical" evidence="7">
    <location>
        <begin position="12"/>
        <end position="31"/>
    </location>
</feature>
<keyword evidence="2" id="KW-0813">Transport</keyword>
<dbReference type="RefSeq" id="WP_415862457.1">
    <property type="nucleotide sequence ID" value="NZ_CP134536.1"/>
</dbReference>
<evidence type="ECO:0000256" key="7">
    <source>
        <dbReference type="SAM" id="Phobius"/>
    </source>
</evidence>
<proteinExistence type="predicted"/>
<organism evidence="8 9">
    <name type="scientific">Thalassobellus suaedae</name>
    <dbReference type="NCBI Taxonomy" id="3074124"/>
    <lineage>
        <taxon>Bacteria</taxon>
        <taxon>Pseudomonadati</taxon>
        <taxon>Bacteroidota</taxon>
        <taxon>Flavobacteriia</taxon>
        <taxon>Flavobacteriales</taxon>
        <taxon>Flavobacteriaceae</taxon>
        <taxon>Thalassobellus</taxon>
    </lineage>
</organism>
<evidence type="ECO:0000256" key="4">
    <source>
        <dbReference type="ARBA" id="ARBA00022692"/>
    </source>
</evidence>
<evidence type="ECO:0000256" key="2">
    <source>
        <dbReference type="ARBA" id="ARBA00022448"/>
    </source>
</evidence>
<evidence type="ECO:0000256" key="3">
    <source>
        <dbReference type="ARBA" id="ARBA00022475"/>
    </source>
</evidence>
<keyword evidence="5 7" id="KW-1133">Transmembrane helix</keyword>
<gene>
    <name evidence="8" type="ORF">RHP49_16495</name>
</gene>
<feature type="transmembrane region" description="Helical" evidence="7">
    <location>
        <begin position="73"/>
        <end position="99"/>
    </location>
</feature>
<dbReference type="Pfam" id="PF01891">
    <property type="entry name" value="CbiM"/>
    <property type="match status" value="1"/>
</dbReference>
<feature type="transmembrane region" description="Helical" evidence="7">
    <location>
        <begin position="180"/>
        <end position="204"/>
    </location>
</feature>
<sequence length="228" mass="24864">MHIEPGLVDSAKIGLSYVTASVAIIAVAKASVNNIKMNNPLTFLVKSAITTMLVFTFFQILPHYSVGVSEVHFIMGSTLFLLFGLAPASIGLALGLFIQGALFSQIDLPQYGMNITTLLVPLMALSYVANKIIATDTPYTKLKYAQVFKLSLVYQAGIVSWVTFWAIYGQGFGVENVLSILSFGGAYMLVVLIEPLVDLGLLAMAKFLTGRFNKNNFFEKRLYNAVQA</sequence>
<name>A0ABY9Y2N9_9FLAO</name>
<reference evidence="8 9" key="1">
    <citation type="submission" date="2023-09" db="EMBL/GenBank/DDBJ databases">
        <title>Thalassobella suaedae gen. nov., sp. nov., a marine bacterium of the family Flavobacteriaceae isolated from a halophyte Suaeda japonica.</title>
        <authorList>
            <person name="Lee S.Y."/>
            <person name="Hwang C.Y."/>
        </authorList>
    </citation>
    <scope>NUCLEOTIDE SEQUENCE [LARGE SCALE GENOMIC DNA]</scope>
    <source>
        <strain evidence="8 9">HL-DH10</strain>
    </source>
</reference>
<evidence type="ECO:0000313" key="9">
    <source>
        <dbReference type="Proteomes" id="UP001303407"/>
    </source>
</evidence>
<keyword evidence="6 7" id="KW-0472">Membrane</keyword>
<comment type="subcellular location">
    <subcellularLocation>
        <location evidence="1">Cell membrane</location>
        <topology evidence="1">Multi-pass membrane protein</topology>
    </subcellularLocation>
</comment>
<evidence type="ECO:0000256" key="1">
    <source>
        <dbReference type="ARBA" id="ARBA00004651"/>
    </source>
</evidence>
<keyword evidence="9" id="KW-1185">Reference proteome</keyword>
<dbReference type="Gene3D" id="1.10.1760.20">
    <property type="match status" value="1"/>
</dbReference>
<feature type="transmembrane region" description="Helical" evidence="7">
    <location>
        <begin position="150"/>
        <end position="168"/>
    </location>
</feature>
<dbReference type="InterPro" id="IPR002751">
    <property type="entry name" value="CbiM/NikMN"/>
</dbReference>
<evidence type="ECO:0000256" key="6">
    <source>
        <dbReference type="ARBA" id="ARBA00023136"/>
    </source>
</evidence>
<feature type="transmembrane region" description="Helical" evidence="7">
    <location>
        <begin position="111"/>
        <end position="129"/>
    </location>
</feature>
<dbReference type="EMBL" id="CP134536">
    <property type="protein sequence ID" value="WNH12474.1"/>
    <property type="molecule type" value="Genomic_DNA"/>
</dbReference>
<protein>
    <submittedName>
        <fullName evidence="8">Energy-coupling factor ABC transporter permease</fullName>
    </submittedName>
</protein>
<evidence type="ECO:0000256" key="5">
    <source>
        <dbReference type="ARBA" id="ARBA00022989"/>
    </source>
</evidence>
<evidence type="ECO:0000313" key="8">
    <source>
        <dbReference type="EMBL" id="WNH12474.1"/>
    </source>
</evidence>
<keyword evidence="4 7" id="KW-0812">Transmembrane</keyword>
<accession>A0ABY9Y2N9</accession>